<keyword evidence="1" id="KW-0732">Signal</keyword>
<evidence type="ECO:0000256" key="1">
    <source>
        <dbReference type="SAM" id="SignalP"/>
    </source>
</evidence>
<feature type="signal peptide" evidence="1">
    <location>
        <begin position="1"/>
        <end position="20"/>
    </location>
</feature>
<dbReference type="EMBL" id="JALBGC010000002">
    <property type="protein sequence ID" value="MCI1187047.1"/>
    <property type="molecule type" value="Genomic_DNA"/>
</dbReference>
<reference evidence="3" key="1">
    <citation type="submission" date="2022-03" db="EMBL/GenBank/DDBJ databases">
        <title>Bacterial whole genome sequence for Hymenobacter sp. DH14.</title>
        <authorList>
            <person name="Le V."/>
        </authorList>
    </citation>
    <scope>NUCLEOTIDE SEQUENCE</scope>
    <source>
        <strain evidence="3">DH14</strain>
    </source>
</reference>
<feature type="chain" id="PRO_5040860283" evidence="1">
    <location>
        <begin position="21"/>
        <end position="166"/>
    </location>
</feature>
<protein>
    <submittedName>
        <fullName evidence="3">DUF2059 domain-containing protein</fullName>
    </submittedName>
</protein>
<accession>A0A9X1VE69</accession>
<dbReference type="InterPro" id="IPR018637">
    <property type="entry name" value="DUF2059"/>
</dbReference>
<feature type="domain" description="DUF2059" evidence="2">
    <location>
        <begin position="93"/>
        <end position="151"/>
    </location>
</feature>
<dbReference type="RefSeq" id="WP_241935329.1">
    <property type="nucleotide sequence ID" value="NZ_JALBGC010000002.1"/>
</dbReference>
<evidence type="ECO:0000313" key="3">
    <source>
        <dbReference type="EMBL" id="MCI1187047.1"/>
    </source>
</evidence>
<keyword evidence="4" id="KW-1185">Reference proteome</keyword>
<evidence type="ECO:0000259" key="2">
    <source>
        <dbReference type="Pfam" id="PF09832"/>
    </source>
</evidence>
<dbReference type="Proteomes" id="UP001139193">
    <property type="component" value="Unassembled WGS sequence"/>
</dbReference>
<name>A0A9X1VE69_9BACT</name>
<evidence type="ECO:0000313" key="4">
    <source>
        <dbReference type="Proteomes" id="UP001139193"/>
    </source>
</evidence>
<dbReference type="AlphaFoldDB" id="A0A9X1VE69"/>
<proteinExistence type="predicted"/>
<comment type="caution">
    <text evidence="3">The sequence shown here is derived from an EMBL/GenBank/DDBJ whole genome shotgun (WGS) entry which is preliminary data.</text>
</comment>
<gene>
    <name evidence="3" type="ORF">MON38_06420</name>
</gene>
<organism evidence="3 4">
    <name type="scientific">Hymenobacter cyanobacteriorum</name>
    <dbReference type="NCBI Taxonomy" id="2926463"/>
    <lineage>
        <taxon>Bacteria</taxon>
        <taxon>Pseudomonadati</taxon>
        <taxon>Bacteroidota</taxon>
        <taxon>Cytophagia</taxon>
        <taxon>Cytophagales</taxon>
        <taxon>Hymenobacteraceae</taxon>
        <taxon>Hymenobacter</taxon>
    </lineage>
</organism>
<sequence>MKKLLPFLLFAAFAYAPAQAQTAKPTTATSAPTPISASHRQAAEALLALIYPPGAFDKLIDQMLDAQLKQRPEAAAIEPEMRAFFSKYMSWNSLKGDMVDIYSRNFTEPELRDITKFYQTPTGRKMSSVLPQLMQSGMEIGQKRVQEHLPELQEAIKAKMQAQQGK</sequence>
<dbReference type="Pfam" id="PF09832">
    <property type="entry name" value="DUF2059"/>
    <property type="match status" value="1"/>
</dbReference>